<protein>
    <recommendedName>
        <fullName evidence="4">tRNA pseudouridine synthase A</fullName>
        <ecNumber evidence="4">5.4.99.12</ecNumber>
    </recommendedName>
    <alternativeName>
        <fullName evidence="4">tRNA pseudouridine(38-40) synthase</fullName>
    </alternativeName>
    <alternativeName>
        <fullName evidence="4">tRNA pseudouridylate synthase I</fullName>
    </alternativeName>
    <alternativeName>
        <fullName evidence="4">tRNA-uridine isomerase I</fullName>
    </alternativeName>
</protein>
<dbReference type="GO" id="GO:0160147">
    <property type="term" value="F:tRNA pseudouridine(38-40) synthase activity"/>
    <property type="evidence" value="ECO:0007669"/>
    <property type="project" value="UniProtKB-EC"/>
</dbReference>
<reference evidence="9 10" key="1">
    <citation type="submission" date="2010-06" db="EMBL/GenBank/DDBJ databases">
        <title>Complete sequence chromosome of Methanohalobium evestigatum Z-7303.</title>
        <authorList>
            <consortium name="US DOE Joint Genome Institute"/>
            <person name="Lucas S."/>
            <person name="Copeland A."/>
            <person name="Lapidus A."/>
            <person name="Cheng J.-F."/>
            <person name="Bruce D."/>
            <person name="Goodwin L."/>
            <person name="Pitluck S."/>
            <person name="Saunders E."/>
            <person name="Detter J.C."/>
            <person name="Han C."/>
            <person name="Tapia R."/>
            <person name="Land M."/>
            <person name="Hauser L."/>
            <person name="Kyrpides N."/>
            <person name="Mikhailova N."/>
            <person name="Sieprawska-Lupa M."/>
            <person name="Whitman W.B."/>
            <person name="Anderson I."/>
            <person name="Woyke T."/>
        </authorList>
    </citation>
    <scope>NUCLEOTIDE SEQUENCE [LARGE SCALE GENOMIC DNA]</scope>
    <source>
        <strain evidence="10">ATCC BAA-1072 / DSM 3721 / NBRC 107634 / OCM 161 / Z-7303</strain>
    </source>
</reference>
<evidence type="ECO:0000313" key="10">
    <source>
        <dbReference type="Proteomes" id="UP000000391"/>
    </source>
</evidence>
<keyword evidence="2 4" id="KW-0819">tRNA processing</keyword>
<keyword evidence="3 4" id="KW-0413">Isomerase</keyword>
<dbReference type="InterPro" id="IPR020097">
    <property type="entry name" value="PsdUridine_synth_TruA_a/b_dom"/>
</dbReference>
<sequence length="277" mass="32027">MKKRMALKLAYIGTEYHGSQVQPELPTIEGELFKSLKNLEIIDDPKSANFVSSGRTDTGVHSLGQVVTFDTDNPRLAVPRVINSQLPESIWAWAYAVVPDEFNPRHGAFSRRYLYIMSGEEYDISRIRTASKYLIGTHDFANFCTPVKGKSTVRTVQRINIRVKGTLTLIDIQADSFLWKMVRKIVTALMMVGYGTRDTEWLEQMLNPEYYEEGIEPAPSYGLILKDVDYLQPIEWEVDDYSIQKARNQLHQHLIRYRVMAEVLEHLVPQEKRYHEL</sequence>
<evidence type="ECO:0000256" key="6">
    <source>
        <dbReference type="PIRSR" id="PIRSR001430-2"/>
    </source>
</evidence>
<dbReference type="SUPFAM" id="SSF55120">
    <property type="entry name" value="Pseudouridine synthase"/>
    <property type="match status" value="1"/>
</dbReference>
<evidence type="ECO:0000256" key="4">
    <source>
        <dbReference type="HAMAP-Rule" id="MF_00171"/>
    </source>
</evidence>
<feature type="binding site" evidence="4 6">
    <location>
        <position position="113"/>
    </location>
    <ligand>
        <name>substrate</name>
    </ligand>
</feature>
<dbReference type="PANTHER" id="PTHR11142:SF0">
    <property type="entry name" value="TRNA PSEUDOURIDINE SYNTHASE-LIKE 1"/>
    <property type="match status" value="1"/>
</dbReference>
<comment type="similarity">
    <text evidence="1 4 7">Belongs to the tRNA pseudouridine synthase TruA family.</text>
</comment>
<dbReference type="Gene3D" id="3.30.70.660">
    <property type="entry name" value="Pseudouridine synthase I, catalytic domain, C-terminal subdomain"/>
    <property type="match status" value="1"/>
</dbReference>
<proteinExistence type="inferred from homology"/>
<dbReference type="STRING" id="644295.Metev_0087"/>
<dbReference type="GO" id="GO:0031119">
    <property type="term" value="P:tRNA pseudouridine synthesis"/>
    <property type="evidence" value="ECO:0007669"/>
    <property type="project" value="UniProtKB-UniRule"/>
</dbReference>
<dbReference type="InterPro" id="IPR001406">
    <property type="entry name" value="PsdUridine_synth_TruA"/>
</dbReference>
<dbReference type="PIRSF" id="PIRSF001430">
    <property type="entry name" value="tRNA_psdUrid_synth"/>
    <property type="match status" value="1"/>
</dbReference>
<dbReference type="InterPro" id="IPR020103">
    <property type="entry name" value="PsdUridine_synth_cat_dom_sf"/>
</dbReference>
<keyword evidence="10" id="KW-1185">Reference proteome</keyword>
<dbReference type="GeneID" id="9345698"/>
<dbReference type="EC" id="5.4.99.12" evidence="4"/>
<dbReference type="InterPro" id="IPR020095">
    <property type="entry name" value="PsdUridine_synth_TruA_C"/>
</dbReference>
<dbReference type="HOGENOM" id="CLU_014673_4_2_2"/>
<evidence type="ECO:0000256" key="3">
    <source>
        <dbReference type="ARBA" id="ARBA00023235"/>
    </source>
</evidence>
<name>D7E5Z7_METEZ</name>
<evidence type="ECO:0000259" key="8">
    <source>
        <dbReference type="Pfam" id="PF01416"/>
    </source>
</evidence>
<gene>
    <name evidence="4" type="primary">truA</name>
    <name evidence="9" type="ordered locus">Metev_0087</name>
</gene>
<dbReference type="PANTHER" id="PTHR11142">
    <property type="entry name" value="PSEUDOURIDYLATE SYNTHASE"/>
    <property type="match status" value="1"/>
</dbReference>
<feature type="active site" description="Nucleophile" evidence="4 5">
    <location>
        <position position="57"/>
    </location>
</feature>
<feature type="domain" description="Pseudouridine synthase I TruA alpha/beta" evidence="8">
    <location>
        <begin position="130"/>
        <end position="230"/>
    </location>
</feature>
<dbReference type="Pfam" id="PF01416">
    <property type="entry name" value="PseudoU_synth_1"/>
    <property type="match status" value="1"/>
</dbReference>
<evidence type="ECO:0000256" key="2">
    <source>
        <dbReference type="ARBA" id="ARBA00022694"/>
    </source>
</evidence>
<comment type="catalytic activity">
    <reaction evidence="4 7">
        <text>uridine(38/39/40) in tRNA = pseudouridine(38/39/40) in tRNA</text>
        <dbReference type="Rhea" id="RHEA:22376"/>
        <dbReference type="Rhea" id="RHEA-COMP:10085"/>
        <dbReference type="Rhea" id="RHEA-COMP:10087"/>
        <dbReference type="ChEBI" id="CHEBI:65314"/>
        <dbReference type="ChEBI" id="CHEBI:65315"/>
        <dbReference type="EC" id="5.4.99.12"/>
    </reaction>
</comment>
<evidence type="ECO:0000313" key="9">
    <source>
        <dbReference type="EMBL" id="ADI73019.1"/>
    </source>
</evidence>
<dbReference type="NCBIfam" id="TIGR00071">
    <property type="entry name" value="hisT_truA"/>
    <property type="match status" value="1"/>
</dbReference>
<evidence type="ECO:0000256" key="1">
    <source>
        <dbReference type="ARBA" id="ARBA00009375"/>
    </source>
</evidence>
<comment type="function">
    <text evidence="4">Formation of pseudouridine at positions 38, 39 and 40 in the anticodon stem and loop of transfer RNAs.</text>
</comment>
<dbReference type="AlphaFoldDB" id="D7E5Z7"/>
<dbReference type="KEGG" id="mev:Metev_0087"/>
<dbReference type="Proteomes" id="UP000000391">
    <property type="component" value="Chromosome"/>
</dbReference>
<dbReference type="EMBL" id="CP002069">
    <property type="protein sequence ID" value="ADI73019.1"/>
    <property type="molecule type" value="Genomic_DNA"/>
</dbReference>
<dbReference type="OrthoDB" id="25720at2157"/>
<organism evidence="9 10">
    <name type="scientific">Methanohalobium evestigatum (strain ATCC BAA-1072 / DSM 3721 / NBRC 107634 / OCM 161 / Z-7303)</name>
    <dbReference type="NCBI Taxonomy" id="644295"/>
    <lineage>
        <taxon>Archaea</taxon>
        <taxon>Methanobacteriati</taxon>
        <taxon>Methanobacteriota</taxon>
        <taxon>Stenosarchaea group</taxon>
        <taxon>Methanomicrobia</taxon>
        <taxon>Methanosarcinales</taxon>
        <taxon>Methanosarcinaceae</taxon>
        <taxon>Methanohalobium</taxon>
    </lineage>
</organism>
<comment type="caution">
    <text evidence="4">Lacks conserved residue(s) required for the propagation of feature annotation.</text>
</comment>
<dbReference type="GO" id="GO:0003723">
    <property type="term" value="F:RNA binding"/>
    <property type="evidence" value="ECO:0007669"/>
    <property type="project" value="InterPro"/>
</dbReference>
<evidence type="ECO:0000256" key="5">
    <source>
        <dbReference type="PIRSR" id="PIRSR001430-1"/>
    </source>
</evidence>
<accession>D7E5Z7</accession>
<dbReference type="HAMAP" id="MF_00171">
    <property type="entry name" value="TruA"/>
    <property type="match status" value="1"/>
</dbReference>
<dbReference type="RefSeq" id="WP_013193587.1">
    <property type="nucleotide sequence ID" value="NC_014253.1"/>
</dbReference>
<evidence type="ECO:0000256" key="7">
    <source>
        <dbReference type="RuleBase" id="RU003792"/>
    </source>
</evidence>